<dbReference type="InParanoid" id="A0A2P5F8V8"/>
<reference evidence="3" key="1">
    <citation type="submission" date="2016-06" db="EMBL/GenBank/DDBJ databases">
        <title>Parallel loss of symbiosis genes in relatives of nitrogen-fixing non-legume Parasponia.</title>
        <authorList>
            <person name="Van Velzen R."/>
            <person name="Holmer R."/>
            <person name="Bu F."/>
            <person name="Rutten L."/>
            <person name="Van Zeijl A."/>
            <person name="Liu W."/>
            <person name="Santuari L."/>
            <person name="Cao Q."/>
            <person name="Sharma T."/>
            <person name="Shen D."/>
            <person name="Roswanjaya Y."/>
            <person name="Wardhani T."/>
            <person name="Kalhor M.S."/>
            <person name="Jansen J."/>
            <person name="Van den Hoogen J."/>
            <person name="Gungor B."/>
            <person name="Hartog M."/>
            <person name="Hontelez J."/>
            <person name="Verver J."/>
            <person name="Yang W.-C."/>
            <person name="Schijlen E."/>
            <person name="Repin R."/>
            <person name="Schilthuizen M."/>
            <person name="Schranz E."/>
            <person name="Heidstra R."/>
            <person name="Miyata K."/>
            <person name="Fedorova E."/>
            <person name="Kohlen W."/>
            <person name="Bisseling T."/>
            <person name="Smit S."/>
            <person name="Geurts R."/>
        </authorList>
    </citation>
    <scope>NUCLEOTIDE SEQUENCE [LARGE SCALE GENOMIC DNA]</scope>
    <source>
        <strain evidence="3">cv. RG33-2</strain>
    </source>
</reference>
<dbReference type="STRING" id="63057.A0A2P5F8V8"/>
<gene>
    <name evidence="2" type="ORF">TorRG33x02_099610</name>
</gene>
<name>A0A2P5F8V8_TREOI</name>
<dbReference type="OrthoDB" id="1862401at2759"/>
<dbReference type="PANTHER" id="PTHR31896:SF12">
    <property type="entry name" value="HXXXD-TYPE ACYL-TRANSFERASE FAMILY PROTEIN"/>
    <property type="match status" value="1"/>
</dbReference>
<keyword evidence="1 2" id="KW-0808">Transferase</keyword>
<evidence type="ECO:0000256" key="1">
    <source>
        <dbReference type="ARBA" id="ARBA00022679"/>
    </source>
</evidence>
<dbReference type="Pfam" id="PF02458">
    <property type="entry name" value="Transferase"/>
    <property type="match status" value="1"/>
</dbReference>
<comment type="caution">
    <text evidence="2">The sequence shown here is derived from an EMBL/GenBank/DDBJ whole genome shotgun (WGS) entry which is preliminary data.</text>
</comment>
<dbReference type="Proteomes" id="UP000237000">
    <property type="component" value="Unassembled WGS sequence"/>
</dbReference>
<organism evidence="2 3">
    <name type="scientific">Trema orientale</name>
    <name type="common">Charcoal tree</name>
    <name type="synonym">Celtis orientalis</name>
    <dbReference type="NCBI Taxonomy" id="63057"/>
    <lineage>
        <taxon>Eukaryota</taxon>
        <taxon>Viridiplantae</taxon>
        <taxon>Streptophyta</taxon>
        <taxon>Embryophyta</taxon>
        <taxon>Tracheophyta</taxon>
        <taxon>Spermatophyta</taxon>
        <taxon>Magnoliopsida</taxon>
        <taxon>eudicotyledons</taxon>
        <taxon>Gunneridae</taxon>
        <taxon>Pentapetalae</taxon>
        <taxon>rosids</taxon>
        <taxon>fabids</taxon>
        <taxon>Rosales</taxon>
        <taxon>Cannabaceae</taxon>
        <taxon>Trema</taxon>
    </lineage>
</organism>
<evidence type="ECO:0000313" key="2">
    <source>
        <dbReference type="EMBL" id="PON94223.1"/>
    </source>
</evidence>
<dbReference type="InterPro" id="IPR051283">
    <property type="entry name" value="Sec_Metabolite_Acyltrans"/>
</dbReference>
<keyword evidence="3" id="KW-1185">Reference proteome</keyword>
<proteinExistence type="predicted"/>
<dbReference type="GO" id="GO:0016740">
    <property type="term" value="F:transferase activity"/>
    <property type="evidence" value="ECO:0007669"/>
    <property type="project" value="UniProtKB-KW"/>
</dbReference>
<dbReference type="EMBL" id="JXTC01000053">
    <property type="protein sequence ID" value="PON94223.1"/>
    <property type="molecule type" value="Genomic_DNA"/>
</dbReference>
<accession>A0A2P5F8V8</accession>
<sequence>MDAPKVHHISEFFVKPKYASEESKQPFYLTPSDLGMLSTHYIQKGLLFAKPQHQAKEDHGNDFMKSLLERLKHTLSLALVHFYPLAGRLKTLKTENPASYLVYVDCNGSPGAKLIYATLDMTVSEILSPTDVPSVVQSFFDHDRAVNHDGHTMSLLSVQVTELVDGVFIGCSMNHSLGDGTSYWHFFNMWSEIFRAQGNGTSISRPPILKRWFPEGLGPIVSLPYTHPDEFVSRFEAPQLIRERVFHFSAESVAKLKAKANAACDHTSKISSFQSLAALVWRSITRARNVPPDQITNCLMAANNRTRLDPPVSEDYFGNLVYVVKGSTTAGDLLERDLGWAAWKLHEAVVNYDDKTVRGLMDELLRSPRVFQTGQLHDPYSIHMGSSPRFNMYGSEFGMGKAVAIRSGYANKFDGKISGYPGHEGGGSIGLEICLLPATMCALECDKEFMEATCF</sequence>
<dbReference type="InterPro" id="IPR023213">
    <property type="entry name" value="CAT-like_dom_sf"/>
</dbReference>
<protein>
    <submittedName>
        <fullName evidence="2">Transferase</fullName>
    </submittedName>
</protein>
<dbReference type="FunCoup" id="A0A2P5F8V8">
    <property type="interactions" value="18"/>
</dbReference>
<dbReference type="AlphaFoldDB" id="A0A2P5F8V8"/>
<dbReference type="PANTHER" id="PTHR31896">
    <property type="entry name" value="FAMILY REGULATORY PROTEIN, PUTATIVE (AFU_ORTHOLOGUE AFUA_3G14730)-RELATED"/>
    <property type="match status" value="1"/>
</dbReference>
<dbReference type="Gene3D" id="3.30.559.10">
    <property type="entry name" value="Chloramphenicol acetyltransferase-like domain"/>
    <property type="match status" value="2"/>
</dbReference>
<evidence type="ECO:0000313" key="3">
    <source>
        <dbReference type="Proteomes" id="UP000237000"/>
    </source>
</evidence>